<accession>A0A0H5RA68</accession>
<dbReference type="EMBL" id="HACM01010603">
    <property type="protein sequence ID" value="CRZ11045.1"/>
    <property type="molecule type" value="Transcribed_RNA"/>
</dbReference>
<feature type="region of interest" description="Disordered" evidence="1">
    <location>
        <begin position="116"/>
        <end position="144"/>
    </location>
</feature>
<name>A0A0H5RA68_9EUKA</name>
<keyword evidence="2" id="KW-1133">Transmembrane helix</keyword>
<evidence type="ECO:0000256" key="1">
    <source>
        <dbReference type="SAM" id="MobiDB-lite"/>
    </source>
</evidence>
<feature type="non-terminal residue" evidence="3">
    <location>
        <position position="1"/>
    </location>
</feature>
<feature type="transmembrane region" description="Helical" evidence="2">
    <location>
        <begin position="246"/>
        <end position="267"/>
    </location>
</feature>
<protein>
    <recommendedName>
        <fullName evidence="4">KASH domain-containing protein</fullName>
    </recommendedName>
</protein>
<keyword evidence="2" id="KW-0472">Membrane</keyword>
<proteinExistence type="predicted"/>
<keyword evidence="2" id="KW-0812">Transmembrane</keyword>
<reference evidence="3" key="1">
    <citation type="submission" date="2015-04" db="EMBL/GenBank/DDBJ databases">
        <title>The genome sequence of the plant pathogenic Rhizarian Plasmodiophora brassicae reveals insights in its biotrophic life cycle and the origin of chitin synthesis.</title>
        <authorList>
            <person name="Schwelm A."/>
            <person name="Fogelqvist J."/>
            <person name="Knaust A."/>
            <person name="Julke S."/>
            <person name="Lilja T."/>
            <person name="Dhandapani V."/>
            <person name="Bonilla-Rosso G."/>
            <person name="Karlsson M."/>
            <person name="Shevchenko A."/>
            <person name="Choi S.R."/>
            <person name="Kim H.G."/>
            <person name="Park J.Y."/>
            <person name="Lim Y.P."/>
            <person name="Ludwig-Muller J."/>
            <person name="Dixelius C."/>
        </authorList>
    </citation>
    <scope>NUCLEOTIDE SEQUENCE</scope>
    <source>
        <tissue evidence="3">Potato root galls</tissue>
    </source>
</reference>
<feature type="transmembrane region" description="Helical" evidence="2">
    <location>
        <begin position="12"/>
        <end position="31"/>
    </location>
</feature>
<evidence type="ECO:0000313" key="3">
    <source>
        <dbReference type="EMBL" id="CRZ11045.1"/>
    </source>
</evidence>
<sequence length="283" mass="31620">RTDTVPHSPFAMNLFILITVVIVLAHTIALADPGDQDQSGSDTSPPLIPKRFQTELKKIGRSSKRRLKIVGSKIDDWITFMEGKMPSAVADNNDEIKELSKGVDAVPAGRSRRIIGDNRSGNNGEIVDHEETDCRSQPVDDTPPDDVVRDVDVVPAEKLIYVIGESSSVVNNRDLFLEEQISRESHPVPELFDEVLIQSSSQRVGEVFEEEQISRESLPVDATSAQDFTDIASVDSHIGNIDRRRFTVIPLSLLYLLFLMIMLLWLFPETQYVEYSTAYCTSS</sequence>
<evidence type="ECO:0008006" key="4">
    <source>
        <dbReference type="Google" id="ProtNLM"/>
    </source>
</evidence>
<evidence type="ECO:0000256" key="2">
    <source>
        <dbReference type="SAM" id="Phobius"/>
    </source>
</evidence>
<organism evidence="3">
    <name type="scientific">Spongospora subterranea</name>
    <dbReference type="NCBI Taxonomy" id="70186"/>
    <lineage>
        <taxon>Eukaryota</taxon>
        <taxon>Sar</taxon>
        <taxon>Rhizaria</taxon>
        <taxon>Endomyxa</taxon>
        <taxon>Phytomyxea</taxon>
        <taxon>Plasmodiophorida</taxon>
        <taxon>Plasmodiophoridae</taxon>
        <taxon>Spongospora</taxon>
    </lineage>
</organism>
<dbReference type="AlphaFoldDB" id="A0A0H5RA68"/>